<feature type="chain" id="PRO_5008529004" evidence="4">
    <location>
        <begin position="21"/>
        <end position="102"/>
    </location>
</feature>
<keyword evidence="2" id="KW-0964">Secreted</keyword>
<comment type="subcellular location">
    <subcellularLocation>
        <location evidence="1">Secreted</location>
    </subcellularLocation>
</comment>
<evidence type="ECO:0000256" key="1">
    <source>
        <dbReference type="ARBA" id="ARBA00004613"/>
    </source>
</evidence>
<proteinExistence type="evidence at transcript level"/>
<dbReference type="GO" id="GO:0005576">
    <property type="term" value="C:extracellular region"/>
    <property type="evidence" value="ECO:0007669"/>
    <property type="project" value="UniProtKB-SubCell"/>
</dbReference>
<organism evidence="5">
    <name type="scientific">Macrobrachium rosenbergii</name>
    <name type="common">Giant fresh water prawn</name>
    <dbReference type="NCBI Taxonomy" id="79674"/>
    <lineage>
        <taxon>Eukaryota</taxon>
        <taxon>Metazoa</taxon>
        <taxon>Ecdysozoa</taxon>
        <taxon>Arthropoda</taxon>
        <taxon>Crustacea</taxon>
        <taxon>Multicrustacea</taxon>
        <taxon>Malacostraca</taxon>
        <taxon>Eumalacostraca</taxon>
        <taxon>Eucarida</taxon>
        <taxon>Decapoda</taxon>
        <taxon>Pleocyemata</taxon>
        <taxon>Caridea</taxon>
        <taxon>Palaemonoidea</taxon>
        <taxon>Palaemonidae</taxon>
        <taxon>Macrobrachium</taxon>
    </lineage>
</organism>
<dbReference type="EMBL" id="KT765023">
    <property type="protein sequence ID" value="ANT96502.1"/>
    <property type="molecule type" value="mRNA"/>
</dbReference>
<evidence type="ECO:0000256" key="4">
    <source>
        <dbReference type="SAM" id="SignalP"/>
    </source>
</evidence>
<reference evidence="5" key="1">
    <citation type="journal article" date="2016" name="Gen. Comp. Endocrinol.">
        <title>Gonadotropin-releasing hormone and adipokinetic hormone/corazonin-related peptide in the female prawn.</title>
        <authorList>
            <person name="Suwansa-ard S."/>
            <person name="Zhao M."/>
            <person name="Thongbuakaew T."/>
            <person name="Chansela P."/>
            <person name="Ventura T."/>
            <person name="Cummins S.F."/>
            <person name="Sobhon P."/>
        </authorList>
    </citation>
    <scope>NUCLEOTIDE SEQUENCE</scope>
    <source>
        <tissue evidence="5">Nervous tissue</tissue>
    </source>
</reference>
<keyword evidence="3 4" id="KW-0732">Signal</keyword>
<dbReference type="GO" id="GO:0005179">
    <property type="term" value="F:hormone activity"/>
    <property type="evidence" value="ECO:0007669"/>
    <property type="project" value="InterPro"/>
</dbReference>
<dbReference type="Pfam" id="PF06377">
    <property type="entry name" value="Adipokin_hormo"/>
    <property type="match status" value="1"/>
</dbReference>
<gene>
    <name evidence="5" type="primary">ACP</name>
</gene>
<name>A0A1B1R4F3_MACRS</name>
<protein>
    <submittedName>
        <fullName evidence="5">Adipokinetic hormone/corazonin-related peptide</fullName>
    </submittedName>
</protein>
<evidence type="ECO:0000313" key="5">
    <source>
        <dbReference type="EMBL" id="ANT96502.1"/>
    </source>
</evidence>
<evidence type="ECO:0000256" key="2">
    <source>
        <dbReference type="ARBA" id="ARBA00022525"/>
    </source>
</evidence>
<feature type="signal peptide" evidence="4">
    <location>
        <begin position="1"/>
        <end position="20"/>
    </location>
</feature>
<accession>A0A1B1R4F3</accession>
<evidence type="ECO:0000256" key="3">
    <source>
        <dbReference type="ARBA" id="ARBA00022729"/>
    </source>
</evidence>
<dbReference type="AlphaFoldDB" id="A0A1B1R4F3"/>
<dbReference type="InterPro" id="IPR010475">
    <property type="entry name" value="AKH/RPCH_hormone"/>
</dbReference>
<sequence>MQGLTLLLAVACLTLGPAMAQITFSRSWVPQGKRSSGPASPGALLGQSEIGDTCQEAKMSVLSQVATYVTRLMEETSILPSDEASLAYHLRQAQISRRRRMA</sequence>